<dbReference type="STRING" id="717231.Flexsi_0185"/>
<keyword evidence="5" id="KW-0597">Phosphoprotein</keyword>
<dbReference type="Pfam" id="PF00672">
    <property type="entry name" value="HAMP"/>
    <property type="match status" value="1"/>
</dbReference>
<sequence length="270" mass="30760">MFKSIQAKVNAIITVVLVLVFLFFSFFLDAKLRENAWQQKIKQAQLLYQQLSFLKTYIGKHRGIWIKNPKGDDFILKEGNFGRKNTSIVLGDLSEQAVGNDMYNFKVVSPNPIKKRNKADAFETQALMQFKTKGTDTEIYKIDKKDKVLRYIKPMITKEFCIKCHPEYTVGDINGGISITIPIQDTLKEIRSSRIYFGIFGISTLIIVLVSLILILSNIVTKPIKQLTDRAEKISTCDISISTATEREDEIGALSNAIERLRISIKKLMK</sequence>
<dbReference type="AlphaFoldDB" id="F8E7N2"/>
<evidence type="ECO:0000256" key="2">
    <source>
        <dbReference type="ARBA" id="ARBA00004651"/>
    </source>
</evidence>
<keyword evidence="11 12" id="KW-0472">Membrane</keyword>
<keyword evidence="12" id="KW-1133">Transmembrane helix</keyword>
<comment type="catalytic activity">
    <reaction evidence="1">
        <text>ATP + protein L-histidine = ADP + protein N-phospho-L-histidine.</text>
        <dbReference type="EC" id="2.7.13.3"/>
    </reaction>
</comment>
<dbReference type="OrthoDB" id="114218at2"/>
<evidence type="ECO:0000256" key="9">
    <source>
        <dbReference type="ARBA" id="ARBA00022840"/>
    </source>
</evidence>
<evidence type="ECO:0000256" key="1">
    <source>
        <dbReference type="ARBA" id="ARBA00000085"/>
    </source>
</evidence>
<dbReference type="InterPro" id="IPR050398">
    <property type="entry name" value="HssS/ArlS-like"/>
</dbReference>
<evidence type="ECO:0000313" key="15">
    <source>
        <dbReference type="Proteomes" id="UP000006621"/>
    </source>
</evidence>
<feature type="transmembrane region" description="Helical" evidence="12">
    <location>
        <begin position="12"/>
        <end position="30"/>
    </location>
</feature>
<evidence type="ECO:0000256" key="5">
    <source>
        <dbReference type="ARBA" id="ARBA00022553"/>
    </source>
</evidence>
<feature type="transmembrane region" description="Helical" evidence="12">
    <location>
        <begin position="195"/>
        <end position="216"/>
    </location>
</feature>
<keyword evidence="6" id="KW-0808">Transferase</keyword>
<protein>
    <recommendedName>
        <fullName evidence="3">histidine kinase</fullName>
        <ecNumber evidence="3">2.7.13.3</ecNumber>
    </recommendedName>
</protein>
<keyword evidence="12" id="KW-0812">Transmembrane</keyword>
<dbReference type="RefSeq" id="WP_013885389.1">
    <property type="nucleotide sequence ID" value="NC_015672.1"/>
</dbReference>
<dbReference type="CDD" id="cd06225">
    <property type="entry name" value="HAMP"/>
    <property type="match status" value="1"/>
</dbReference>
<dbReference type="GO" id="GO:0005524">
    <property type="term" value="F:ATP binding"/>
    <property type="evidence" value="ECO:0007669"/>
    <property type="project" value="UniProtKB-KW"/>
</dbReference>
<dbReference type="SUPFAM" id="SSF158472">
    <property type="entry name" value="HAMP domain-like"/>
    <property type="match status" value="1"/>
</dbReference>
<dbReference type="Gene3D" id="6.10.340.10">
    <property type="match status" value="1"/>
</dbReference>
<organism evidence="14 15">
    <name type="scientific">Flexistipes sinusarabici (strain ATCC 49648 / DSM 4947 / MAS 10)</name>
    <dbReference type="NCBI Taxonomy" id="717231"/>
    <lineage>
        <taxon>Bacteria</taxon>
        <taxon>Pseudomonadati</taxon>
        <taxon>Deferribacterota</taxon>
        <taxon>Deferribacteres</taxon>
        <taxon>Deferribacterales</taxon>
        <taxon>Flexistipitaceae</taxon>
        <taxon>Flexistipes</taxon>
    </lineage>
</organism>
<dbReference type="HOGENOM" id="CLU_1029553_0_0_0"/>
<proteinExistence type="predicted"/>
<keyword evidence="4" id="KW-1003">Cell membrane</keyword>
<evidence type="ECO:0000259" key="13">
    <source>
        <dbReference type="PROSITE" id="PS50885"/>
    </source>
</evidence>
<dbReference type="InterPro" id="IPR003660">
    <property type="entry name" value="HAMP_dom"/>
</dbReference>
<keyword evidence="15" id="KW-1185">Reference proteome</keyword>
<evidence type="ECO:0000256" key="11">
    <source>
        <dbReference type="ARBA" id="ARBA00023136"/>
    </source>
</evidence>
<dbReference type="InterPro" id="IPR021796">
    <property type="entry name" value="Tll0287-like_dom"/>
</dbReference>
<dbReference type="PANTHER" id="PTHR45528:SF1">
    <property type="entry name" value="SENSOR HISTIDINE KINASE CPXA"/>
    <property type="match status" value="1"/>
</dbReference>
<evidence type="ECO:0000256" key="6">
    <source>
        <dbReference type="ARBA" id="ARBA00022679"/>
    </source>
</evidence>
<reference evidence="15" key="2">
    <citation type="submission" date="2011-06" db="EMBL/GenBank/DDBJ databases">
        <title>The complete genome of Flexistipes sinusarabici DSM 4947.</title>
        <authorList>
            <person name="Lucas S."/>
            <person name="Han J."/>
            <person name="Lapidus A."/>
            <person name="Bruce D."/>
            <person name="Goodwin L."/>
            <person name="Pitluck S."/>
            <person name="Peters L."/>
            <person name="Kyrpides N."/>
            <person name="Mavromatis K."/>
            <person name="Ivanova N."/>
            <person name="Mikhailova N."/>
            <person name="Chertkov O."/>
            <person name="Detter J.C."/>
            <person name="Tapia R."/>
            <person name="Han C."/>
            <person name="Land M."/>
            <person name="Hauser L."/>
            <person name="Markowitz V."/>
            <person name="Cheng J.-F."/>
            <person name="Hugenholtz P."/>
            <person name="Woyke T."/>
            <person name="Wu D."/>
            <person name="Spring S."/>
            <person name="Schroeder M."/>
            <person name="Brambilla E."/>
            <person name="Klenk H.-P."/>
            <person name="Eisen J.A."/>
        </authorList>
    </citation>
    <scope>NUCLEOTIDE SEQUENCE [LARGE SCALE GENOMIC DNA]</scope>
    <source>
        <strain evidence="15">DSM 4947 / MAS 10</strain>
    </source>
</reference>
<keyword evidence="7" id="KW-0547">Nucleotide-binding</keyword>
<keyword evidence="8 14" id="KW-0418">Kinase</keyword>
<dbReference type="Gene3D" id="3.30.450.290">
    <property type="match status" value="1"/>
</dbReference>
<keyword evidence="10" id="KW-0902">Two-component regulatory system</keyword>
<gene>
    <name evidence="14" type="ordered locus">Flexsi_0185</name>
</gene>
<dbReference type="eggNOG" id="COG2770">
    <property type="taxonomic scope" value="Bacteria"/>
</dbReference>
<dbReference type="KEGG" id="fsi:Flexsi_0185"/>
<reference evidence="14 15" key="1">
    <citation type="journal article" date="2011" name="Stand. Genomic Sci.">
        <title>Genome sequence of the moderately thermophilic halophile Flexistipes sinusarabici strain (MAS10).</title>
        <authorList>
            <person name="Lapidus A."/>
            <person name="Chertkov O."/>
            <person name="Nolan M."/>
            <person name="Lucas S."/>
            <person name="Hammon N."/>
            <person name="Deshpande S."/>
            <person name="Cheng J.F."/>
            <person name="Tapia R."/>
            <person name="Han C."/>
            <person name="Goodwin L."/>
            <person name="Pitluck S."/>
            <person name="Liolios K."/>
            <person name="Pagani I."/>
            <person name="Ivanova N."/>
            <person name="Huntemann M."/>
            <person name="Mavromatis K."/>
            <person name="Mikhailova N."/>
            <person name="Pati A."/>
            <person name="Chen A."/>
            <person name="Palaniappan K."/>
            <person name="Land M."/>
            <person name="Hauser L."/>
            <person name="Brambilla E.M."/>
            <person name="Rohde M."/>
            <person name="Abt B."/>
            <person name="Spring S."/>
            <person name="Goker M."/>
            <person name="Bristow J."/>
            <person name="Eisen J.A."/>
            <person name="Markowitz V."/>
            <person name="Hugenholtz P."/>
            <person name="Kyrpides N.C."/>
            <person name="Klenk H.P."/>
            <person name="Woyke T."/>
        </authorList>
    </citation>
    <scope>NUCLEOTIDE SEQUENCE [LARGE SCALE GENOMIC DNA]</scope>
    <source>
        <strain evidence="15">DSM 4947 / MAS 10</strain>
    </source>
</reference>
<dbReference type="Proteomes" id="UP000006621">
    <property type="component" value="Chromosome"/>
</dbReference>
<dbReference type="EC" id="2.7.13.3" evidence="3"/>
<name>F8E7N2_FLESM</name>
<dbReference type="GO" id="GO:0000155">
    <property type="term" value="F:phosphorelay sensor kinase activity"/>
    <property type="evidence" value="ECO:0007669"/>
    <property type="project" value="TreeGrafter"/>
</dbReference>
<keyword evidence="9" id="KW-0067">ATP-binding</keyword>
<dbReference type="Pfam" id="PF11845">
    <property type="entry name" value="Tll0287-like"/>
    <property type="match status" value="1"/>
</dbReference>
<evidence type="ECO:0000256" key="3">
    <source>
        <dbReference type="ARBA" id="ARBA00012438"/>
    </source>
</evidence>
<dbReference type="PROSITE" id="PS50885">
    <property type="entry name" value="HAMP"/>
    <property type="match status" value="1"/>
</dbReference>
<feature type="domain" description="HAMP" evidence="13">
    <location>
        <begin position="218"/>
        <end position="270"/>
    </location>
</feature>
<dbReference type="PANTHER" id="PTHR45528">
    <property type="entry name" value="SENSOR HISTIDINE KINASE CPXA"/>
    <property type="match status" value="1"/>
</dbReference>
<dbReference type="SMART" id="SM00304">
    <property type="entry name" value="HAMP"/>
    <property type="match status" value="1"/>
</dbReference>
<accession>F8E7N2</accession>
<dbReference type="EMBL" id="CP002858">
    <property type="protein sequence ID" value="AEI13877.1"/>
    <property type="molecule type" value="Genomic_DNA"/>
</dbReference>
<evidence type="ECO:0000256" key="12">
    <source>
        <dbReference type="SAM" id="Phobius"/>
    </source>
</evidence>
<comment type="subcellular location">
    <subcellularLocation>
        <location evidence="2">Cell membrane</location>
        <topology evidence="2">Multi-pass membrane protein</topology>
    </subcellularLocation>
</comment>
<evidence type="ECO:0000256" key="4">
    <source>
        <dbReference type="ARBA" id="ARBA00022475"/>
    </source>
</evidence>
<dbReference type="GO" id="GO:0005886">
    <property type="term" value="C:plasma membrane"/>
    <property type="evidence" value="ECO:0007669"/>
    <property type="project" value="UniProtKB-SubCell"/>
</dbReference>
<evidence type="ECO:0000256" key="8">
    <source>
        <dbReference type="ARBA" id="ARBA00022777"/>
    </source>
</evidence>
<evidence type="ECO:0000256" key="7">
    <source>
        <dbReference type="ARBA" id="ARBA00022741"/>
    </source>
</evidence>
<evidence type="ECO:0000256" key="10">
    <source>
        <dbReference type="ARBA" id="ARBA00023012"/>
    </source>
</evidence>
<evidence type="ECO:0000313" key="14">
    <source>
        <dbReference type="EMBL" id="AEI13877.1"/>
    </source>
</evidence>